<dbReference type="RefSeq" id="XP_067486424.1">
    <property type="nucleotide sequence ID" value="XM_067638546.1"/>
</dbReference>
<organism evidence="1 2">
    <name type="scientific">Arthrobotrys flagrans</name>
    <name type="common">Nematode-trapping fungus</name>
    <name type="synonym">Trichothecium flagrans</name>
    <dbReference type="NCBI Taxonomy" id="97331"/>
    <lineage>
        <taxon>Eukaryota</taxon>
        <taxon>Fungi</taxon>
        <taxon>Dikarya</taxon>
        <taxon>Ascomycota</taxon>
        <taxon>Pezizomycotina</taxon>
        <taxon>Orbiliomycetes</taxon>
        <taxon>Orbiliales</taxon>
        <taxon>Orbiliaceae</taxon>
        <taxon>Arthrobotrys</taxon>
    </lineage>
</organism>
<accession>A0A436ZPQ7</accession>
<evidence type="ECO:0000313" key="2">
    <source>
        <dbReference type="Proteomes" id="UP000283090"/>
    </source>
</evidence>
<gene>
    <name evidence="1" type="ORF">DFL_008766</name>
</gene>
<comment type="caution">
    <text evidence="1">The sequence shown here is derived from an EMBL/GenBank/DDBJ whole genome shotgun (WGS) entry which is preliminary data.</text>
</comment>
<dbReference type="Proteomes" id="UP000283090">
    <property type="component" value="Unassembled WGS sequence"/>
</dbReference>
<reference evidence="1 2" key="1">
    <citation type="submission" date="2019-01" db="EMBL/GenBank/DDBJ databases">
        <title>Intercellular communication is required for trap formation in the nematode-trapping fungus Duddingtonia flagrans.</title>
        <authorList>
            <person name="Youssar L."/>
            <person name="Wernet V."/>
            <person name="Hensel N."/>
            <person name="Hildebrandt H.-G."/>
            <person name="Fischer R."/>
        </authorList>
    </citation>
    <scope>NUCLEOTIDE SEQUENCE [LARGE SCALE GENOMIC DNA]</scope>
    <source>
        <strain evidence="1 2">CBS H-5679</strain>
    </source>
</reference>
<protein>
    <submittedName>
        <fullName evidence="1">Uncharacterized protein</fullName>
    </submittedName>
</protein>
<evidence type="ECO:0000313" key="1">
    <source>
        <dbReference type="EMBL" id="RVD80880.1"/>
    </source>
</evidence>
<dbReference type="AlphaFoldDB" id="A0A436ZPQ7"/>
<sequence>MSPSTATWNDLVTRSVLPSHCDSHPPICKSKTSLNLPDSRQVIQACFEIQTRLQGPTAEFHISSFALLQVAL</sequence>
<keyword evidence="2" id="KW-1185">Reference proteome</keyword>
<dbReference type="EMBL" id="SAEB01000012">
    <property type="protein sequence ID" value="RVD80880.1"/>
    <property type="molecule type" value="Genomic_DNA"/>
</dbReference>
<dbReference type="GeneID" id="93591077"/>
<name>A0A436ZPQ7_ARTFL</name>
<proteinExistence type="predicted"/>
<dbReference type="VEuPathDB" id="FungiDB:DFL_008766"/>